<dbReference type="Pfam" id="PF12697">
    <property type="entry name" value="Abhydrolase_6"/>
    <property type="match status" value="1"/>
</dbReference>
<dbReference type="Proteomes" id="UP000189735">
    <property type="component" value="Unassembled WGS sequence"/>
</dbReference>
<dbReference type="InterPro" id="IPR000073">
    <property type="entry name" value="AB_hydrolase_1"/>
</dbReference>
<evidence type="ECO:0000313" key="3">
    <source>
        <dbReference type="Proteomes" id="UP000189735"/>
    </source>
</evidence>
<evidence type="ECO:0000259" key="1">
    <source>
        <dbReference type="Pfam" id="PF12697"/>
    </source>
</evidence>
<name>A0A1T4Y875_9MICO</name>
<protein>
    <submittedName>
        <fullName evidence="2">Pimeloyl-ACP methyl ester carboxylesterase</fullName>
    </submittedName>
</protein>
<dbReference type="AlphaFoldDB" id="A0A1T4Y875"/>
<organism evidence="2 3">
    <name type="scientific">Agreia bicolorata</name>
    <dbReference type="NCBI Taxonomy" id="110935"/>
    <lineage>
        <taxon>Bacteria</taxon>
        <taxon>Bacillati</taxon>
        <taxon>Actinomycetota</taxon>
        <taxon>Actinomycetes</taxon>
        <taxon>Micrococcales</taxon>
        <taxon>Microbacteriaceae</taxon>
        <taxon>Agreia</taxon>
    </lineage>
</organism>
<dbReference type="Gene3D" id="3.40.50.1820">
    <property type="entry name" value="alpha/beta hydrolase"/>
    <property type="match status" value="1"/>
</dbReference>
<dbReference type="InterPro" id="IPR029058">
    <property type="entry name" value="AB_hydrolase_fold"/>
</dbReference>
<dbReference type="InterPro" id="IPR050228">
    <property type="entry name" value="Carboxylesterase_BioH"/>
</dbReference>
<reference evidence="3" key="1">
    <citation type="submission" date="2017-02" db="EMBL/GenBank/DDBJ databases">
        <authorList>
            <person name="Varghese N."/>
            <person name="Submissions S."/>
        </authorList>
    </citation>
    <scope>NUCLEOTIDE SEQUENCE [LARGE SCALE GENOMIC DNA]</scope>
    <source>
        <strain evidence="3">VKM Ac-2052</strain>
    </source>
</reference>
<gene>
    <name evidence="2" type="ORF">SAMN06295879_2502</name>
</gene>
<dbReference type="RefSeq" id="WP_052521257.1">
    <property type="nucleotide sequence ID" value="NZ_FUYG01000006.1"/>
</dbReference>
<sequence>MTEFVTSADGTRIAYDRLGSGALAIILVGSAMNYRAFDPTTVQIATLLADQGFSVINYDRRGRGESGDAAEYAVEREVDDIAALLDVLGGSAALFGNSSGGALALWAAATPGVGERITKLALFEVPLSLEGEGDGGADLRAMNDLVAAGDRAAVVEYFMKDMPPQWLEGAKSSPAWPDMLAISHTLAYDEALLERAQHAPWAEQWASVTQPVIAMVGEPTVPIFPPAASALEAALPNARALVIDAAYHSVRPEVMAAQLGGFLTGHEELATFPEYPDEPEQQV</sequence>
<proteinExistence type="predicted"/>
<dbReference type="EMBL" id="FUYG01000006">
    <property type="protein sequence ID" value="SKA98044.1"/>
    <property type="molecule type" value="Genomic_DNA"/>
</dbReference>
<dbReference type="PANTHER" id="PTHR43194:SF2">
    <property type="entry name" value="PEROXISOMAL MEMBRANE PROTEIN LPX1"/>
    <property type="match status" value="1"/>
</dbReference>
<evidence type="ECO:0000313" key="2">
    <source>
        <dbReference type="EMBL" id="SKA98044.1"/>
    </source>
</evidence>
<accession>A0A1T4Y875</accession>
<dbReference type="PANTHER" id="PTHR43194">
    <property type="entry name" value="HYDROLASE ALPHA/BETA FOLD FAMILY"/>
    <property type="match status" value="1"/>
</dbReference>
<feature type="domain" description="AB hydrolase-1" evidence="1">
    <location>
        <begin position="29"/>
        <end position="255"/>
    </location>
</feature>
<dbReference type="SUPFAM" id="SSF53474">
    <property type="entry name" value="alpha/beta-Hydrolases"/>
    <property type="match status" value="1"/>
</dbReference>
<dbReference type="GO" id="GO:0003824">
    <property type="term" value="F:catalytic activity"/>
    <property type="evidence" value="ECO:0007669"/>
    <property type="project" value="UniProtKB-ARBA"/>
</dbReference>